<evidence type="ECO:0000313" key="1">
    <source>
        <dbReference type="EMBL" id="CAG8476474.1"/>
    </source>
</evidence>
<dbReference type="OrthoDB" id="2426975at2759"/>
<organism evidence="1 2">
    <name type="scientific">Cetraspora pellucida</name>
    <dbReference type="NCBI Taxonomy" id="1433469"/>
    <lineage>
        <taxon>Eukaryota</taxon>
        <taxon>Fungi</taxon>
        <taxon>Fungi incertae sedis</taxon>
        <taxon>Mucoromycota</taxon>
        <taxon>Glomeromycotina</taxon>
        <taxon>Glomeromycetes</taxon>
        <taxon>Diversisporales</taxon>
        <taxon>Gigasporaceae</taxon>
        <taxon>Cetraspora</taxon>
    </lineage>
</organism>
<comment type="caution">
    <text evidence="1">The sequence shown here is derived from an EMBL/GenBank/DDBJ whole genome shotgun (WGS) entry which is preliminary data.</text>
</comment>
<sequence length="51" mass="5608">MHRNELTNEQRDQIIDAYLADSNALKILVVLSIACTTDGVGPLVVVNKKID</sequence>
<accession>A0A9N8Z6C6</accession>
<protein>
    <submittedName>
        <fullName evidence="1">5520_t:CDS:1</fullName>
    </submittedName>
</protein>
<gene>
    <name evidence="1" type="ORF">CPELLU_LOCUS1320</name>
</gene>
<dbReference type="EMBL" id="CAJVQA010000470">
    <property type="protein sequence ID" value="CAG8476474.1"/>
    <property type="molecule type" value="Genomic_DNA"/>
</dbReference>
<name>A0A9N8Z6C6_9GLOM</name>
<dbReference type="Proteomes" id="UP000789759">
    <property type="component" value="Unassembled WGS sequence"/>
</dbReference>
<dbReference type="AlphaFoldDB" id="A0A9N8Z6C6"/>
<proteinExistence type="predicted"/>
<reference evidence="1" key="1">
    <citation type="submission" date="2021-06" db="EMBL/GenBank/DDBJ databases">
        <authorList>
            <person name="Kallberg Y."/>
            <person name="Tangrot J."/>
            <person name="Rosling A."/>
        </authorList>
    </citation>
    <scope>NUCLEOTIDE SEQUENCE</scope>
    <source>
        <strain evidence="1">FL966</strain>
    </source>
</reference>
<keyword evidence="2" id="KW-1185">Reference proteome</keyword>
<evidence type="ECO:0000313" key="2">
    <source>
        <dbReference type="Proteomes" id="UP000789759"/>
    </source>
</evidence>